<reference evidence="5" key="1">
    <citation type="submission" date="2016-10" db="EMBL/GenBank/DDBJ databases">
        <authorList>
            <person name="Varghese N."/>
            <person name="Submissions S."/>
        </authorList>
    </citation>
    <scope>NUCLEOTIDE SEQUENCE [LARGE SCALE GENOMIC DNA]</scope>
    <source>
        <strain evidence="5">Nm44</strain>
    </source>
</reference>
<dbReference type="InterPro" id="IPR036457">
    <property type="entry name" value="PPM-type-like_dom_sf"/>
</dbReference>
<dbReference type="Proteomes" id="UP000183287">
    <property type="component" value="Unassembled WGS sequence"/>
</dbReference>
<keyword evidence="2" id="KW-0812">Transmembrane</keyword>
<gene>
    <name evidence="4" type="ORF">SAMN05421863_102438</name>
</gene>
<evidence type="ECO:0000256" key="1">
    <source>
        <dbReference type="ARBA" id="ARBA00022801"/>
    </source>
</evidence>
<evidence type="ECO:0000259" key="3">
    <source>
        <dbReference type="PROSITE" id="PS50885"/>
    </source>
</evidence>
<dbReference type="RefSeq" id="WP_074905486.1">
    <property type="nucleotide sequence ID" value="NZ_FOUB01000024.1"/>
</dbReference>
<dbReference type="OrthoDB" id="9802500at2"/>
<feature type="transmembrane region" description="Helical" evidence="2">
    <location>
        <begin position="7"/>
        <end position="29"/>
    </location>
</feature>
<keyword evidence="2" id="KW-0472">Membrane</keyword>
<evidence type="ECO:0000313" key="4">
    <source>
        <dbReference type="EMBL" id="SFM34111.1"/>
    </source>
</evidence>
<accession>A0A1I4Q211</accession>
<dbReference type="Pfam" id="PF00672">
    <property type="entry name" value="HAMP"/>
    <property type="match status" value="1"/>
</dbReference>
<dbReference type="GO" id="GO:0016020">
    <property type="term" value="C:membrane"/>
    <property type="evidence" value="ECO:0007669"/>
    <property type="project" value="InterPro"/>
</dbReference>
<dbReference type="SUPFAM" id="SSF158472">
    <property type="entry name" value="HAMP domain-like"/>
    <property type="match status" value="1"/>
</dbReference>
<feature type="transmembrane region" description="Helical" evidence="2">
    <location>
        <begin position="280"/>
        <end position="297"/>
    </location>
</feature>
<dbReference type="InterPro" id="IPR052016">
    <property type="entry name" value="Bact_Sigma-Reg"/>
</dbReference>
<dbReference type="SUPFAM" id="SSF103190">
    <property type="entry name" value="Sensory domain-like"/>
    <property type="match status" value="1"/>
</dbReference>
<dbReference type="GO" id="GO:0007165">
    <property type="term" value="P:signal transduction"/>
    <property type="evidence" value="ECO:0007669"/>
    <property type="project" value="InterPro"/>
</dbReference>
<keyword evidence="1" id="KW-0378">Hydrolase</keyword>
<dbReference type="SMART" id="SM00304">
    <property type="entry name" value="HAMP"/>
    <property type="match status" value="1"/>
</dbReference>
<dbReference type="SMART" id="SM00331">
    <property type="entry name" value="PP2C_SIG"/>
    <property type="match status" value="1"/>
</dbReference>
<protein>
    <submittedName>
        <fullName evidence="4">Sigma-B regulation protein RsbU (Phosphoserine phosphatase)</fullName>
    </submittedName>
</protein>
<dbReference type="Gene3D" id="3.30.450.20">
    <property type="entry name" value="PAS domain"/>
    <property type="match status" value="2"/>
</dbReference>
<dbReference type="PROSITE" id="PS50885">
    <property type="entry name" value="HAMP"/>
    <property type="match status" value="1"/>
</dbReference>
<dbReference type="GO" id="GO:0016791">
    <property type="term" value="F:phosphatase activity"/>
    <property type="evidence" value="ECO:0007669"/>
    <property type="project" value="TreeGrafter"/>
</dbReference>
<feature type="domain" description="HAMP" evidence="3">
    <location>
        <begin position="333"/>
        <end position="386"/>
    </location>
</feature>
<dbReference type="CDD" id="cd12912">
    <property type="entry name" value="PDC2_MCP_like"/>
    <property type="match status" value="1"/>
</dbReference>
<dbReference type="CDD" id="cd06225">
    <property type="entry name" value="HAMP"/>
    <property type="match status" value="1"/>
</dbReference>
<name>A0A1I4Q211_9PROT</name>
<dbReference type="InterPro" id="IPR003660">
    <property type="entry name" value="HAMP_dom"/>
</dbReference>
<dbReference type="CDD" id="cd12913">
    <property type="entry name" value="PDC1_MCP_like"/>
    <property type="match status" value="1"/>
</dbReference>
<keyword evidence="5" id="KW-1185">Reference proteome</keyword>
<dbReference type="Gene3D" id="6.10.340.10">
    <property type="match status" value="1"/>
</dbReference>
<dbReference type="SUPFAM" id="SSF81606">
    <property type="entry name" value="PP2C-like"/>
    <property type="match status" value="1"/>
</dbReference>
<evidence type="ECO:0000256" key="2">
    <source>
        <dbReference type="SAM" id="Phobius"/>
    </source>
</evidence>
<dbReference type="PANTHER" id="PTHR43156:SF2">
    <property type="entry name" value="STAGE II SPORULATION PROTEIN E"/>
    <property type="match status" value="1"/>
</dbReference>
<sequence length="653" mass="73074">MPGKNSIVIRLVLVITLSSVAIFVVTLGYNYHQSRTILQSELESNARNLAMSLINKVETQLMAVTKVTEGLARSLETSKLTEQQLLSLLRITVESNPEIYGSFAAFEPYAFNADLRLYAPYYFWKKGKIAFSHLEDSYMDFPYLYWDWYQIPRELGKLEWSEPYFDEGAGNIVMSTCSIPFYNEINGKKQLQGIVGADVSLEALTELVSSVKILRTGYAALLSRNGTILAHPMKDAIMNETFFSIAEARNDPSLRELGKKMIRGETGFIHYQSLAGFMSWMYYTPIPSTGWTLAVVFPETELLENVKKLSMTMAVMGFGGILMLIVAVAYIAKAIIKPLQLLTAATDEIASGNFDVPLPTVHMNDEVGVLTHNFQVMKQSLKEYIKNLTEMTAAKERIQSELRMATQIQVSLLPRTFPPFPEHTEFEIYASMIPAKEVGGDFYDFFFINETNLCFLIADVSDKGVPAALYMMVAKTLLKTEGQRLGEPDKMLTSVNKILAADNDNCMFTTVFCAILDITNGNVRFANAGHNPPLIIDSQGVRYLSPKPGLMLGAMTDTIFVTEHLMLGPEDIFFLYTDGVTEAKNPEDTLYGEERLLNVLQNAPREDLANLIHYINSEVAHHANGAPQSDDITMLAIKMTPHKVCTKDIRKKA</sequence>
<dbReference type="AlphaFoldDB" id="A0A1I4Q211"/>
<keyword evidence="2" id="KW-1133">Transmembrane helix</keyword>
<dbReference type="EMBL" id="FOUB01000024">
    <property type="protein sequence ID" value="SFM34111.1"/>
    <property type="molecule type" value="Genomic_DNA"/>
</dbReference>
<organism evidence="4 5">
    <name type="scientific">Nitrosomonas communis</name>
    <dbReference type="NCBI Taxonomy" id="44574"/>
    <lineage>
        <taxon>Bacteria</taxon>
        <taxon>Pseudomonadati</taxon>
        <taxon>Pseudomonadota</taxon>
        <taxon>Betaproteobacteria</taxon>
        <taxon>Nitrosomonadales</taxon>
        <taxon>Nitrosomonadaceae</taxon>
        <taxon>Nitrosomonas</taxon>
    </lineage>
</organism>
<dbReference type="PANTHER" id="PTHR43156">
    <property type="entry name" value="STAGE II SPORULATION PROTEIN E-RELATED"/>
    <property type="match status" value="1"/>
</dbReference>
<dbReference type="Gene3D" id="3.60.40.10">
    <property type="entry name" value="PPM-type phosphatase domain"/>
    <property type="match status" value="1"/>
</dbReference>
<dbReference type="Pfam" id="PF07228">
    <property type="entry name" value="SpoIIE"/>
    <property type="match status" value="1"/>
</dbReference>
<proteinExistence type="predicted"/>
<evidence type="ECO:0000313" key="5">
    <source>
        <dbReference type="Proteomes" id="UP000183287"/>
    </source>
</evidence>
<dbReference type="InterPro" id="IPR029151">
    <property type="entry name" value="Sensor-like_sf"/>
</dbReference>
<dbReference type="Pfam" id="PF22673">
    <property type="entry name" value="MCP-like_PDC_1"/>
    <property type="match status" value="1"/>
</dbReference>
<dbReference type="InterPro" id="IPR001932">
    <property type="entry name" value="PPM-type_phosphatase-like_dom"/>
</dbReference>
<feature type="transmembrane region" description="Helical" evidence="2">
    <location>
        <begin position="309"/>
        <end position="332"/>
    </location>
</feature>